<name>A0A6S6VKE4_9PLEO</name>
<keyword evidence="7" id="KW-0106">Calcium</keyword>
<evidence type="ECO:0000313" key="11">
    <source>
        <dbReference type="EMBL" id="CAE7014029.1"/>
    </source>
</evidence>
<keyword evidence="3" id="KW-0858">Xylan degradation</keyword>
<dbReference type="InterPro" id="IPR029058">
    <property type="entry name" value="AB_hydrolase_fold"/>
</dbReference>
<evidence type="ECO:0000256" key="6">
    <source>
        <dbReference type="ARBA" id="ARBA00022801"/>
    </source>
</evidence>
<evidence type="ECO:0000256" key="10">
    <source>
        <dbReference type="RuleBase" id="RU361238"/>
    </source>
</evidence>
<dbReference type="PANTHER" id="PTHR33938">
    <property type="entry name" value="FERULOYL ESTERASE B-RELATED"/>
    <property type="match status" value="1"/>
</dbReference>
<sequence>MLGSLGSFPSETVIMCAIQRILVIWLLALLHGTVASPSFEQKCLAFRPDQWTIGAKLGVLQYVAAGTNLTFPDNDASCARASQKVSVDLCRITLEIKTSRISNISFEAWFPENWSGRFLATGNGGIDGCIKYEDLAYGALNGFATVGANNGHNGTGGAAFLNNPQMVVDFAYRSLHKSVETGKALSQQLYQSNYSKSYYLGCSLGGRQGISSAEKFPQDFDGIVVGAPGVDFNSLYAWRARFFSITGAKGNPNFIPATAWRGWIHDEVLRQCDTIDKVKDGIIEDPSLCNFDPSTLLCGHNITTQCLNQQQVQQLQTIFSPYTYENGDLIYPAMQPGSEIRAADRLYDGTPYGPSNDWFKYVVYNDPSWNASTFDFDDVRAAQMLNPGDIRTFPSLLSDFRDRGAKLLMYHGQQDNQISSFNTPRFYEHLRGNASYAAMDEWARFFRISGMFHCSTGPGAWVLGQGGEASQAGIAFDPQHNVLSAMVNWVEKGVAPEYIEGTKFVNDTVSAGVDFTKRHCKYPARNVFIGGDDKLPGSWECQVPNMTVASKTTTVTMSGGALLSAGWSLLSFNFSLICLSTMLVLI</sequence>
<keyword evidence="6 10" id="KW-0378">Hydrolase</keyword>
<dbReference type="AlphaFoldDB" id="A0A6S6VKE4"/>
<evidence type="ECO:0000256" key="9">
    <source>
        <dbReference type="ARBA" id="ARBA00034075"/>
    </source>
</evidence>
<evidence type="ECO:0000256" key="2">
    <source>
        <dbReference type="ARBA" id="ARBA00022487"/>
    </source>
</evidence>
<evidence type="ECO:0000256" key="8">
    <source>
        <dbReference type="ARBA" id="ARBA00023157"/>
    </source>
</evidence>
<accession>A0A6S6VKE4</accession>
<keyword evidence="3" id="KW-0624">Polysaccharide degradation</keyword>
<dbReference type="GO" id="GO:0046872">
    <property type="term" value="F:metal ion binding"/>
    <property type="evidence" value="ECO:0007669"/>
    <property type="project" value="UniProtKB-KW"/>
</dbReference>
<feature type="chain" id="PRO_5035981772" description="Carboxylic ester hydrolase" evidence="10">
    <location>
        <begin position="36"/>
        <end position="586"/>
    </location>
</feature>
<dbReference type="EC" id="3.1.1.-" evidence="10"/>
<dbReference type="Gene3D" id="3.40.50.1820">
    <property type="entry name" value="alpha/beta hydrolase"/>
    <property type="match status" value="1"/>
</dbReference>
<comment type="similarity">
    <text evidence="1 10">Belongs to the tannase family.</text>
</comment>
<keyword evidence="4" id="KW-0479">Metal-binding</keyword>
<dbReference type="Proteomes" id="UP000472372">
    <property type="component" value="Chromosome 2"/>
</dbReference>
<keyword evidence="3" id="KW-0119">Carbohydrate metabolism</keyword>
<comment type="catalytic activity">
    <reaction evidence="9">
        <text>feruloyl-polysaccharide + H2O = ferulate + polysaccharide.</text>
        <dbReference type="EC" id="3.1.1.73"/>
    </reaction>
</comment>
<dbReference type="EMBL" id="HG992978">
    <property type="protein sequence ID" value="CAE7014029.1"/>
    <property type="molecule type" value="Genomic_DNA"/>
</dbReference>
<organism evidence="11 12">
    <name type="scientific">Pyrenophora teres f. teres</name>
    <dbReference type="NCBI Taxonomy" id="97479"/>
    <lineage>
        <taxon>Eukaryota</taxon>
        <taxon>Fungi</taxon>
        <taxon>Dikarya</taxon>
        <taxon>Ascomycota</taxon>
        <taxon>Pezizomycotina</taxon>
        <taxon>Dothideomycetes</taxon>
        <taxon>Pleosporomycetidae</taxon>
        <taxon>Pleosporales</taxon>
        <taxon>Pleosporineae</taxon>
        <taxon>Pleosporaceae</taxon>
        <taxon>Pyrenophora</taxon>
    </lineage>
</organism>
<dbReference type="GO" id="GO:0030600">
    <property type="term" value="F:feruloyl esterase activity"/>
    <property type="evidence" value="ECO:0007669"/>
    <property type="project" value="UniProtKB-EC"/>
</dbReference>
<evidence type="ECO:0000256" key="3">
    <source>
        <dbReference type="ARBA" id="ARBA00022651"/>
    </source>
</evidence>
<dbReference type="InterPro" id="IPR011118">
    <property type="entry name" value="Tannase/feruloyl_esterase"/>
</dbReference>
<feature type="signal peptide" evidence="10">
    <location>
        <begin position="1"/>
        <end position="35"/>
    </location>
</feature>
<reference evidence="11" key="1">
    <citation type="submission" date="2021-02" db="EMBL/GenBank/DDBJ databases">
        <authorList>
            <person name="Syme A R."/>
            <person name="Syme A R."/>
            <person name="Moolhuijzen P."/>
        </authorList>
    </citation>
    <scope>NUCLEOTIDE SEQUENCE</scope>
    <source>
        <strain evidence="11">W1-1</strain>
    </source>
</reference>
<keyword evidence="8" id="KW-1015">Disulfide bond</keyword>
<evidence type="ECO:0000256" key="4">
    <source>
        <dbReference type="ARBA" id="ARBA00022723"/>
    </source>
</evidence>
<dbReference type="PANTHER" id="PTHR33938:SF15">
    <property type="entry name" value="FERULOYL ESTERASE B-RELATED"/>
    <property type="match status" value="1"/>
</dbReference>
<evidence type="ECO:0000313" key="12">
    <source>
        <dbReference type="Proteomes" id="UP000472372"/>
    </source>
</evidence>
<evidence type="ECO:0000256" key="7">
    <source>
        <dbReference type="ARBA" id="ARBA00022837"/>
    </source>
</evidence>
<dbReference type="GO" id="GO:0045493">
    <property type="term" value="P:xylan catabolic process"/>
    <property type="evidence" value="ECO:0007669"/>
    <property type="project" value="UniProtKB-KW"/>
</dbReference>
<dbReference type="Pfam" id="PF07519">
    <property type="entry name" value="Tannase"/>
    <property type="match status" value="1"/>
</dbReference>
<evidence type="ECO:0000256" key="1">
    <source>
        <dbReference type="ARBA" id="ARBA00006249"/>
    </source>
</evidence>
<protein>
    <recommendedName>
        <fullName evidence="10">Carboxylic ester hydrolase</fullName>
        <ecNumber evidence="10">3.1.1.-</ecNumber>
    </recommendedName>
</protein>
<proteinExistence type="inferred from homology"/>
<keyword evidence="5 10" id="KW-0732">Signal</keyword>
<keyword evidence="2" id="KW-0719">Serine esterase</keyword>
<evidence type="ECO:0000256" key="5">
    <source>
        <dbReference type="ARBA" id="ARBA00022729"/>
    </source>
</evidence>
<dbReference type="SUPFAM" id="SSF53474">
    <property type="entry name" value="alpha/beta-Hydrolases"/>
    <property type="match status" value="2"/>
</dbReference>
<gene>
    <name evidence="11" type="ORF">PTTW11_02591</name>
</gene>